<comment type="caution">
    <text evidence="2">The sequence shown here is derived from an EMBL/GenBank/DDBJ whole genome shotgun (WGS) entry which is preliminary data.</text>
</comment>
<feature type="transmembrane region" description="Helical" evidence="1">
    <location>
        <begin position="295"/>
        <end position="315"/>
    </location>
</feature>
<proteinExistence type="predicted"/>
<sequence length="318" mass="34804">MSTHELVVKKEMTPAGIASDLLNVIKDIERSISESTDKTGAIEQRGMIKSMFASSKTDLIDISKSQNKINELMLGLIQEIITLNTMSYSFLAAVIGELEQRAKSGWTDSEGRFQELSETGQQFAGKAHDIFCKIAEGSKSTQTRIDLNKQDIDNLKNDFIAKAEVVQQSRQDIDNIKSVLTHKTAVVAKQSKDIGQIHSVLESKTERLSSIDKLLASKADRLASIDKLLEEKSTVDQSQDLAIKQILQALQDGQHLDQQRVMEIQALSQALGAQTEKTSAAVDVLHARQARAVRGIYAASAVAVISLGLTGLRLVGLF</sequence>
<name>A0A3M6DV81_PSESJ</name>
<gene>
    <name evidence="2" type="ORF">ALQ44_00872</name>
</gene>
<dbReference type="RefSeq" id="WP_110818248.1">
    <property type="nucleotide sequence ID" value="NZ_QJTX01000035.1"/>
</dbReference>
<keyword evidence="1" id="KW-0472">Membrane</keyword>
<reference evidence="2 3" key="1">
    <citation type="submission" date="2018-08" db="EMBL/GenBank/DDBJ databases">
        <title>Recombination of ecologically and evolutionarily significant loci maintains genetic cohesion in the Pseudomonas syringae species complex.</title>
        <authorList>
            <person name="Dillon M."/>
            <person name="Thakur S."/>
            <person name="Almeida R.N.D."/>
            <person name="Weir B.S."/>
            <person name="Guttman D.S."/>
        </authorList>
    </citation>
    <scope>NUCLEOTIDE SEQUENCE [LARGE SCALE GENOMIC DNA]</scope>
    <source>
        <strain evidence="2 3">ICMP 2788</strain>
    </source>
</reference>
<evidence type="ECO:0000313" key="3">
    <source>
        <dbReference type="Proteomes" id="UP000276886"/>
    </source>
</evidence>
<keyword evidence="1" id="KW-0812">Transmembrane</keyword>
<protein>
    <submittedName>
        <fullName evidence="2">Uncharacterized protein</fullName>
    </submittedName>
</protein>
<dbReference type="EMBL" id="RBPQ01000125">
    <property type="protein sequence ID" value="RMO27983.1"/>
    <property type="molecule type" value="Genomic_DNA"/>
</dbReference>
<evidence type="ECO:0000256" key="1">
    <source>
        <dbReference type="SAM" id="Phobius"/>
    </source>
</evidence>
<dbReference type="AlphaFoldDB" id="A0A3M6DV81"/>
<organism evidence="2 3">
    <name type="scientific">Pseudomonas syringae pv. pisi</name>
    <dbReference type="NCBI Taxonomy" id="59510"/>
    <lineage>
        <taxon>Bacteria</taxon>
        <taxon>Pseudomonadati</taxon>
        <taxon>Pseudomonadota</taxon>
        <taxon>Gammaproteobacteria</taxon>
        <taxon>Pseudomonadales</taxon>
        <taxon>Pseudomonadaceae</taxon>
        <taxon>Pseudomonas</taxon>
        <taxon>Pseudomonas syringae</taxon>
    </lineage>
</organism>
<dbReference type="Proteomes" id="UP000276886">
    <property type="component" value="Unassembled WGS sequence"/>
</dbReference>
<evidence type="ECO:0000313" key="2">
    <source>
        <dbReference type="EMBL" id="RMO27983.1"/>
    </source>
</evidence>
<keyword evidence="1" id="KW-1133">Transmembrane helix</keyword>
<accession>A0A3M6DV81</accession>